<evidence type="ECO:0000313" key="3">
    <source>
        <dbReference type="Proteomes" id="UP000517916"/>
    </source>
</evidence>
<accession>A0ABR6BUK7</accession>
<evidence type="ECO:0008006" key="4">
    <source>
        <dbReference type="Google" id="ProtNLM"/>
    </source>
</evidence>
<feature type="chain" id="PRO_5046814102" description="DUF4352 domain-containing protein" evidence="1">
    <location>
        <begin position="24"/>
        <end position="182"/>
    </location>
</feature>
<keyword evidence="3" id="KW-1185">Reference proteome</keyword>
<comment type="caution">
    <text evidence="2">The sequence shown here is derived from an EMBL/GenBank/DDBJ whole genome shotgun (WGS) entry which is preliminary data.</text>
</comment>
<protein>
    <recommendedName>
        <fullName evidence="4">DUF4352 domain-containing protein</fullName>
    </recommendedName>
</protein>
<keyword evidence="1" id="KW-0732">Signal</keyword>
<dbReference type="EMBL" id="JACJID010000006">
    <property type="protein sequence ID" value="MBA8930306.1"/>
    <property type="molecule type" value="Genomic_DNA"/>
</dbReference>
<reference evidence="2 3" key="1">
    <citation type="submission" date="2020-08" db="EMBL/GenBank/DDBJ databases">
        <title>Genomic Encyclopedia of Archaeal and Bacterial Type Strains, Phase II (KMG-II): from individual species to whole genera.</title>
        <authorList>
            <person name="Goeker M."/>
        </authorList>
    </citation>
    <scope>NUCLEOTIDE SEQUENCE [LARGE SCALE GENOMIC DNA]</scope>
    <source>
        <strain evidence="2 3">DSM 43850</strain>
    </source>
</reference>
<gene>
    <name evidence="2" type="ORF">BC739_007539</name>
</gene>
<evidence type="ECO:0000313" key="2">
    <source>
        <dbReference type="EMBL" id="MBA8930306.1"/>
    </source>
</evidence>
<dbReference type="RefSeq" id="WP_030110954.1">
    <property type="nucleotide sequence ID" value="NZ_BAAABQ010000054.1"/>
</dbReference>
<evidence type="ECO:0000256" key="1">
    <source>
        <dbReference type="SAM" id="SignalP"/>
    </source>
</evidence>
<sequence>MRIVRLVVAGCAAALLTGCAATATTQLSAVESSETPLVAGRQSSAAPHAAGMYSAFGEQHTWNSGLVVTISAPRSIKPSGSAYPQAARAAVFELTIDNGTASPYKPSQLTVRALLGNSATQEVVDTAQGLNGFVAAAQDIPPGKSAKLTLAFAMPKQPTSLRVVVQPDVSGAAPSASFQGTA</sequence>
<organism evidence="2 3">
    <name type="scientific">Kutzneria viridogrisea</name>
    <dbReference type="NCBI Taxonomy" id="47990"/>
    <lineage>
        <taxon>Bacteria</taxon>
        <taxon>Bacillati</taxon>
        <taxon>Actinomycetota</taxon>
        <taxon>Actinomycetes</taxon>
        <taxon>Pseudonocardiales</taxon>
        <taxon>Pseudonocardiaceae</taxon>
        <taxon>Kutzneria</taxon>
    </lineage>
</organism>
<feature type="signal peptide" evidence="1">
    <location>
        <begin position="1"/>
        <end position="23"/>
    </location>
</feature>
<proteinExistence type="predicted"/>
<name>A0ABR6BUK7_9PSEU</name>
<dbReference type="Proteomes" id="UP000517916">
    <property type="component" value="Unassembled WGS sequence"/>
</dbReference>
<dbReference type="PROSITE" id="PS51257">
    <property type="entry name" value="PROKAR_LIPOPROTEIN"/>
    <property type="match status" value="1"/>
</dbReference>